<dbReference type="AlphaFoldDB" id="A0A8X6UCF6"/>
<sequence>MAYLKKDGFLKLTAETYSLHAAAFLKRFNGYYTLIANSLLFPIPVLNQTRSLNLFHTKVFLFYEFLRKPFAHLDDLTALGTKCFGVGNAHGGNDDEIHVHSTNSIHFTGFAQEST</sequence>
<name>A0A8X6UCF6_NEPPI</name>
<gene>
    <name evidence="1" type="ORF">NPIL_208491</name>
</gene>
<reference evidence="1" key="1">
    <citation type="submission" date="2020-08" db="EMBL/GenBank/DDBJ databases">
        <title>Multicomponent nature underlies the extraordinary mechanical properties of spider dragline silk.</title>
        <authorList>
            <person name="Kono N."/>
            <person name="Nakamura H."/>
            <person name="Mori M."/>
            <person name="Yoshida Y."/>
            <person name="Ohtoshi R."/>
            <person name="Malay A.D."/>
            <person name="Moran D.A.P."/>
            <person name="Tomita M."/>
            <person name="Numata K."/>
            <person name="Arakawa K."/>
        </authorList>
    </citation>
    <scope>NUCLEOTIDE SEQUENCE</scope>
</reference>
<protein>
    <submittedName>
        <fullName evidence="1">Uncharacterized protein</fullName>
    </submittedName>
</protein>
<accession>A0A8X6UCF6</accession>
<organism evidence="1 2">
    <name type="scientific">Nephila pilipes</name>
    <name type="common">Giant wood spider</name>
    <name type="synonym">Nephila maculata</name>
    <dbReference type="NCBI Taxonomy" id="299642"/>
    <lineage>
        <taxon>Eukaryota</taxon>
        <taxon>Metazoa</taxon>
        <taxon>Ecdysozoa</taxon>
        <taxon>Arthropoda</taxon>
        <taxon>Chelicerata</taxon>
        <taxon>Arachnida</taxon>
        <taxon>Araneae</taxon>
        <taxon>Araneomorphae</taxon>
        <taxon>Entelegynae</taxon>
        <taxon>Araneoidea</taxon>
        <taxon>Nephilidae</taxon>
        <taxon>Nephila</taxon>
    </lineage>
</organism>
<dbReference type="Proteomes" id="UP000887013">
    <property type="component" value="Unassembled WGS sequence"/>
</dbReference>
<dbReference type="EMBL" id="BMAW01027700">
    <property type="protein sequence ID" value="GFU03429.1"/>
    <property type="molecule type" value="Genomic_DNA"/>
</dbReference>
<evidence type="ECO:0000313" key="2">
    <source>
        <dbReference type="Proteomes" id="UP000887013"/>
    </source>
</evidence>
<comment type="caution">
    <text evidence="1">The sequence shown here is derived from an EMBL/GenBank/DDBJ whole genome shotgun (WGS) entry which is preliminary data.</text>
</comment>
<proteinExistence type="predicted"/>
<keyword evidence="2" id="KW-1185">Reference proteome</keyword>
<evidence type="ECO:0000313" key="1">
    <source>
        <dbReference type="EMBL" id="GFU03429.1"/>
    </source>
</evidence>